<reference evidence="12" key="1">
    <citation type="submission" date="2023-01" db="EMBL/GenBank/DDBJ databases">
        <title>Genome assembly of the deep-sea coral Lophelia pertusa.</title>
        <authorList>
            <person name="Herrera S."/>
            <person name="Cordes E."/>
        </authorList>
    </citation>
    <scope>NUCLEOTIDE SEQUENCE</scope>
    <source>
        <strain evidence="12">USNM1676648</strain>
        <tissue evidence="12">Polyp</tissue>
    </source>
</reference>
<gene>
    <name evidence="12" type="primary">CHSY1_2</name>
    <name evidence="12" type="ORF">OS493_013954</name>
</gene>
<dbReference type="Gene3D" id="3.90.550.50">
    <property type="match status" value="1"/>
</dbReference>
<dbReference type="InterPro" id="IPR003378">
    <property type="entry name" value="Fringe-like_glycosylTrfase"/>
</dbReference>
<evidence type="ECO:0000256" key="10">
    <source>
        <dbReference type="RuleBase" id="RU364016"/>
    </source>
</evidence>
<evidence type="ECO:0000256" key="2">
    <source>
        <dbReference type="ARBA" id="ARBA00009239"/>
    </source>
</evidence>
<dbReference type="InterPro" id="IPR029044">
    <property type="entry name" value="Nucleotide-diphossugar_trans"/>
</dbReference>
<evidence type="ECO:0000256" key="1">
    <source>
        <dbReference type="ARBA" id="ARBA00004447"/>
    </source>
</evidence>
<evidence type="ECO:0000256" key="6">
    <source>
        <dbReference type="ARBA" id="ARBA00022968"/>
    </source>
</evidence>
<dbReference type="EC" id="2.4.1.-" evidence="10"/>
<feature type="domain" description="Fringe-like glycosyltransferase" evidence="11">
    <location>
        <begin position="15"/>
        <end position="133"/>
    </location>
</feature>
<dbReference type="InterPro" id="IPR008428">
    <property type="entry name" value="Chond_GalNAc"/>
</dbReference>
<accession>A0A9W9ZDB0</accession>
<comment type="subcellular location">
    <subcellularLocation>
        <location evidence="1 10">Golgi apparatus</location>
        <location evidence="1 10">Golgi stack membrane</location>
        <topology evidence="1 10">Single-pass type II membrane protein</topology>
    </subcellularLocation>
</comment>
<comment type="similarity">
    <text evidence="2 10">Belongs to the chondroitin N-acetylgalactosaminyltransferase family.</text>
</comment>
<keyword evidence="6 10" id="KW-0735">Signal-anchor</keyword>
<evidence type="ECO:0000259" key="11">
    <source>
        <dbReference type="Pfam" id="PF02434"/>
    </source>
</evidence>
<dbReference type="Pfam" id="PF05679">
    <property type="entry name" value="CHGN"/>
    <property type="match status" value="1"/>
</dbReference>
<dbReference type="EMBL" id="MU826356">
    <property type="protein sequence ID" value="KAJ7379562.1"/>
    <property type="molecule type" value="Genomic_DNA"/>
</dbReference>
<keyword evidence="4 10" id="KW-0808">Transferase</keyword>
<dbReference type="PANTHER" id="PTHR12369:SF11">
    <property type="entry name" value="HEXOSYLTRANSFERASE"/>
    <property type="match status" value="1"/>
</dbReference>
<keyword evidence="8 10" id="KW-0333">Golgi apparatus</keyword>
<evidence type="ECO:0000256" key="3">
    <source>
        <dbReference type="ARBA" id="ARBA00022676"/>
    </source>
</evidence>
<dbReference type="InterPro" id="IPR051227">
    <property type="entry name" value="CS_glycosyltransferase"/>
</dbReference>
<organism evidence="12 13">
    <name type="scientific">Desmophyllum pertusum</name>
    <dbReference type="NCBI Taxonomy" id="174260"/>
    <lineage>
        <taxon>Eukaryota</taxon>
        <taxon>Metazoa</taxon>
        <taxon>Cnidaria</taxon>
        <taxon>Anthozoa</taxon>
        <taxon>Hexacorallia</taxon>
        <taxon>Scleractinia</taxon>
        <taxon>Caryophylliina</taxon>
        <taxon>Caryophylliidae</taxon>
        <taxon>Desmophyllum</taxon>
    </lineage>
</organism>
<evidence type="ECO:0000313" key="13">
    <source>
        <dbReference type="Proteomes" id="UP001163046"/>
    </source>
</evidence>
<dbReference type="OrthoDB" id="431432at2759"/>
<dbReference type="AlphaFoldDB" id="A0A9W9ZDB0"/>
<comment type="caution">
    <text evidence="12">The sequence shown here is derived from an EMBL/GenBank/DDBJ whole genome shotgun (WGS) entry which is preliminary data.</text>
</comment>
<dbReference type="Pfam" id="PF02434">
    <property type="entry name" value="Fringe"/>
    <property type="match status" value="1"/>
</dbReference>
<dbReference type="SUPFAM" id="SSF53448">
    <property type="entry name" value="Nucleotide-diphospho-sugar transferases"/>
    <property type="match status" value="1"/>
</dbReference>
<dbReference type="Gene3D" id="3.90.550.10">
    <property type="entry name" value="Spore Coat Polysaccharide Biosynthesis Protein SpsA, Chain A"/>
    <property type="match status" value="1"/>
</dbReference>
<name>A0A9W9ZDB0_9CNID</name>
<keyword evidence="5" id="KW-0812">Transmembrane</keyword>
<keyword evidence="7" id="KW-1133">Transmembrane helix</keyword>
<keyword evidence="9" id="KW-0472">Membrane</keyword>
<dbReference type="GO" id="GO:0047238">
    <property type="term" value="F:glucuronosyl-N-acetylgalactosaminyl-proteoglycan 4-beta-N-acetylgalactosaminyltransferase activity"/>
    <property type="evidence" value="ECO:0007669"/>
    <property type="project" value="TreeGrafter"/>
</dbReference>
<keyword evidence="13" id="KW-1185">Reference proteome</keyword>
<evidence type="ECO:0000256" key="9">
    <source>
        <dbReference type="ARBA" id="ARBA00023136"/>
    </source>
</evidence>
<protein>
    <recommendedName>
        <fullName evidence="10">Hexosyltransferase</fullName>
        <ecNumber evidence="10">2.4.1.-</ecNumber>
    </recommendedName>
</protein>
<evidence type="ECO:0000256" key="4">
    <source>
        <dbReference type="ARBA" id="ARBA00022679"/>
    </source>
</evidence>
<dbReference type="GO" id="GO:0032580">
    <property type="term" value="C:Golgi cisterna membrane"/>
    <property type="evidence" value="ECO:0007669"/>
    <property type="project" value="UniProtKB-SubCell"/>
</dbReference>
<evidence type="ECO:0000313" key="12">
    <source>
        <dbReference type="EMBL" id="KAJ7379562.1"/>
    </source>
</evidence>
<dbReference type="PANTHER" id="PTHR12369">
    <property type="entry name" value="CHONDROITIN SYNTHASE"/>
    <property type="match status" value="1"/>
</dbReference>
<dbReference type="Proteomes" id="UP001163046">
    <property type="component" value="Unassembled WGS sequence"/>
</dbReference>
<sequence>MIYTKTFRPGTLTKEVQKKLIFVGVMTADKFLETRAEAVFNTWGKNVDGKLMFFTSDTTQRKFDLPVVSLPGVDDSYPPLKKSFMMLKYMHDHHIDEYEWFMRADDDVYVRNDKLVGLLRSLNSSDDIHLGQAGTGSKEERGKLHLLPGDNYLLTSWNDIELGRCIQRYVGISCTWSYEMQTLFFHRYTEKGTGAIFYGDLNTKTIDDAITLRALKDPAYMYRLHSHFMNKRIQDLQHKAVKLNRVLRTMDQLVQKNGNRPSLQKKKKKTSFQDKRNFHHQLASDNTEKWDMFTSKAAALYSDASLQSPARHAALKIEVNHLMQKITEFINDERAQKSRYGSRPRINYGYTRVHPLYGVEHIMQVTVDSKKETRNIRNSKTHERRFYFQQPFDNLQYSTEPHNDMPPYVHFIVPLVGRLKTFRRFLKNFELVCIKTLQRVKLVVAYSSSVSPPREHKAIMKEYRDKYPEADLIWFEIAGDFSRGLALSLAADKFDQTALLFLCDVDLIFNSEFIDRCRMNTALGKRVYFPILFSQFDPELTNINKTKPDSYFTINKDAGILTSHGYGIACIYHHDLDAVGGFNTTIKGWGWEDLDLFEKFVNHEKIEVFRAADLGVIHVYHRKTCDPNLSVHQQTMCQGSKAAGLASQKSLVKAMLSIKGTGHD</sequence>
<proteinExistence type="inferred from homology"/>
<keyword evidence="3" id="KW-0328">Glycosyltransferase</keyword>
<evidence type="ECO:0000256" key="5">
    <source>
        <dbReference type="ARBA" id="ARBA00022692"/>
    </source>
</evidence>
<evidence type="ECO:0000256" key="7">
    <source>
        <dbReference type="ARBA" id="ARBA00022989"/>
    </source>
</evidence>
<evidence type="ECO:0000256" key="8">
    <source>
        <dbReference type="ARBA" id="ARBA00023034"/>
    </source>
</evidence>